<feature type="region of interest" description="Disordered" evidence="1">
    <location>
        <begin position="105"/>
        <end position="154"/>
    </location>
</feature>
<reference evidence="2 3" key="1">
    <citation type="journal article" date="2020" name="ISME J.">
        <title>Uncovering the hidden diversity of litter-decomposition mechanisms in mushroom-forming fungi.</title>
        <authorList>
            <person name="Floudas D."/>
            <person name="Bentzer J."/>
            <person name="Ahren D."/>
            <person name="Johansson T."/>
            <person name="Persson P."/>
            <person name="Tunlid A."/>
        </authorList>
    </citation>
    <scope>NUCLEOTIDE SEQUENCE [LARGE SCALE GENOMIC DNA]</scope>
    <source>
        <strain evidence="2 3">CBS 291.85</strain>
    </source>
</reference>
<proteinExistence type="predicted"/>
<comment type="caution">
    <text evidence="2">The sequence shown here is derived from an EMBL/GenBank/DDBJ whole genome shotgun (WGS) entry which is preliminary data.</text>
</comment>
<keyword evidence="3" id="KW-1185">Reference proteome</keyword>
<dbReference type="Proteomes" id="UP000559256">
    <property type="component" value="Unassembled WGS sequence"/>
</dbReference>
<dbReference type="EMBL" id="JAACJM010000062">
    <property type="protein sequence ID" value="KAF5353727.1"/>
    <property type="molecule type" value="Genomic_DNA"/>
</dbReference>
<feature type="compositionally biased region" description="Basic and acidic residues" evidence="1">
    <location>
        <begin position="120"/>
        <end position="142"/>
    </location>
</feature>
<gene>
    <name evidence="2" type="ORF">D9758_008615</name>
</gene>
<evidence type="ECO:0000313" key="2">
    <source>
        <dbReference type="EMBL" id="KAF5353727.1"/>
    </source>
</evidence>
<organism evidence="2 3">
    <name type="scientific">Tetrapyrgos nigripes</name>
    <dbReference type="NCBI Taxonomy" id="182062"/>
    <lineage>
        <taxon>Eukaryota</taxon>
        <taxon>Fungi</taxon>
        <taxon>Dikarya</taxon>
        <taxon>Basidiomycota</taxon>
        <taxon>Agaricomycotina</taxon>
        <taxon>Agaricomycetes</taxon>
        <taxon>Agaricomycetidae</taxon>
        <taxon>Agaricales</taxon>
        <taxon>Marasmiineae</taxon>
        <taxon>Marasmiaceae</taxon>
        <taxon>Tetrapyrgos</taxon>
    </lineage>
</organism>
<accession>A0A8H5FYS9</accession>
<protein>
    <submittedName>
        <fullName evidence="2">Uncharacterized protein</fullName>
    </submittedName>
</protein>
<evidence type="ECO:0000256" key="1">
    <source>
        <dbReference type="SAM" id="MobiDB-lite"/>
    </source>
</evidence>
<name>A0A8H5FYS9_9AGAR</name>
<evidence type="ECO:0000313" key="3">
    <source>
        <dbReference type="Proteomes" id="UP000559256"/>
    </source>
</evidence>
<dbReference type="AlphaFoldDB" id="A0A8H5FYS9"/>
<sequence length="190" mass="21947">MGGRMIVRPDYRVKVLYSWDGNMKYPSTEGLPLVAESEFWLYCPRNYRPSAQAVITELDWISNSGNDWMPTIRWGKRTYANITKRQEKVLKVAKEIDEMLNEWYGSESSSVEGGDVEDEDKVKDKGEPDDQFEPHTYAEHSPMDTPGPGPKLPLFSYPKPSVTIFLFPFRRRRQKFRDSDAGDRRVSLSG</sequence>